<feature type="signal peptide" evidence="3">
    <location>
        <begin position="1"/>
        <end position="18"/>
    </location>
</feature>
<evidence type="ECO:0000313" key="6">
    <source>
        <dbReference type="Proteomes" id="UP001291687"/>
    </source>
</evidence>
<dbReference type="RefSeq" id="WP_322776194.1">
    <property type="nucleotide sequence ID" value="NZ_JARJFB010000009.1"/>
</dbReference>
<name>A0ABU5NAV0_9RICK</name>
<dbReference type="InterPro" id="IPR050280">
    <property type="entry name" value="OMP_Chaperone_SurA"/>
</dbReference>
<dbReference type="Pfam" id="PF09312">
    <property type="entry name" value="SurA_N"/>
    <property type="match status" value="1"/>
</dbReference>
<comment type="caution">
    <text evidence="5">The sequence shown here is derived from an EMBL/GenBank/DDBJ whole genome shotgun (WGS) entry which is preliminary data.</text>
</comment>
<keyword evidence="6" id="KW-1185">Reference proteome</keyword>
<evidence type="ECO:0000256" key="1">
    <source>
        <dbReference type="ARBA" id="ARBA00022729"/>
    </source>
</evidence>
<dbReference type="EMBL" id="JARJFB010000009">
    <property type="protein sequence ID" value="MEA0970293.1"/>
    <property type="molecule type" value="Genomic_DNA"/>
</dbReference>
<dbReference type="SUPFAM" id="SSF109998">
    <property type="entry name" value="Triger factor/SurA peptide-binding domain-like"/>
    <property type="match status" value="1"/>
</dbReference>
<accession>A0ABU5NAV0</accession>
<dbReference type="InterPro" id="IPR027304">
    <property type="entry name" value="Trigger_fact/SurA_dom_sf"/>
</dbReference>
<feature type="domain" description="SurA N-terminal" evidence="4">
    <location>
        <begin position="22"/>
        <end position="134"/>
    </location>
</feature>
<keyword evidence="1 3" id="KW-0732">Signal</keyword>
<dbReference type="InterPro" id="IPR015391">
    <property type="entry name" value="SurA_N"/>
</dbReference>
<organism evidence="5 6">
    <name type="scientific">Candidatus Megaera venefica</name>
    <dbReference type="NCBI Taxonomy" id="2055910"/>
    <lineage>
        <taxon>Bacteria</taxon>
        <taxon>Pseudomonadati</taxon>
        <taxon>Pseudomonadota</taxon>
        <taxon>Alphaproteobacteria</taxon>
        <taxon>Rickettsiales</taxon>
        <taxon>Rickettsiaceae</taxon>
        <taxon>Candidatus Megaera</taxon>
    </lineage>
</organism>
<sequence>MKKLIGIIVILLSNSVFAALPDIIALVNDQPITKYDFESRKKMVMVLNNIDNSSPSVDAKLNNGIINVLIEEELLNQHAASVGGKITSTQIDNAISTIEQRNNMPNGGMAAFMKERGLQMESFKKQIAGEIIKHNIVSSLSNSVSVSPLELDVAVINTDMPKFNIEAWIFTSKGNEHKDHKQMQDLKKRLYDCNKVDQKLYDSFAEAEKFDRKLDDMPFGTKSIIQDTKVGATSSVYKEDGKFKLVFVCKKESTVSSGDLSKLKTFLSNKKMSQKATKFFKDLKAKAYIKMMISN</sequence>
<dbReference type="GO" id="GO:0016853">
    <property type="term" value="F:isomerase activity"/>
    <property type="evidence" value="ECO:0007669"/>
    <property type="project" value="UniProtKB-KW"/>
</dbReference>
<dbReference type="Proteomes" id="UP001291687">
    <property type="component" value="Unassembled WGS sequence"/>
</dbReference>
<protein>
    <submittedName>
        <fullName evidence="5">SurA-related peptidylprolyl isomerase</fullName>
    </submittedName>
</protein>
<reference evidence="5 6" key="1">
    <citation type="submission" date="2023-03" db="EMBL/GenBank/DDBJ databases">
        <title>Host association and intracellularity evolved multiple times independently in the Rickettsiales.</title>
        <authorList>
            <person name="Castelli M."/>
            <person name="Nardi T."/>
            <person name="Gammuto L."/>
            <person name="Bellinzona G."/>
            <person name="Sabaneyeva E."/>
            <person name="Potekhin A."/>
            <person name="Serra V."/>
            <person name="Petroni G."/>
            <person name="Sassera D."/>
        </authorList>
    </citation>
    <scope>NUCLEOTIDE SEQUENCE [LARGE SCALE GENOMIC DNA]</scope>
    <source>
        <strain evidence="5 6">Sr 2-6</strain>
    </source>
</reference>
<dbReference type="PANTHER" id="PTHR47637">
    <property type="entry name" value="CHAPERONE SURA"/>
    <property type="match status" value="1"/>
</dbReference>
<keyword evidence="2" id="KW-0697">Rotamase</keyword>
<evidence type="ECO:0000256" key="3">
    <source>
        <dbReference type="SAM" id="SignalP"/>
    </source>
</evidence>
<gene>
    <name evidence="5" type="ORF">Megvenef_00251</name>
</gene>
<evidence type="ECO:0000313" key="5">
    <source>
        <dbReference type="EMBL" id="MEA0970293.1"/>
    </source>
</evidence>
<evidence type="ECO:0000259" key="4">
    <source>
        <dbReference type="Pfam" id="PF09312"/>
    </source>
</evidence>
<keyword evidence="5" id="KW-0413">Isomerase</keyword>
<proteinExistence type="predicted"/>
<evidence type="ECO:0000256" key="2">
    <source>
        <dbReference type="ARBA" id="ARBA00023110"/>
    </source>
</evidence>
<feature type="chain" id="PRO_5047455805" evidence="3">
    <location>
        <begin position="19"/>
        <end position="295"/>
    </location>
</feature>
<dbReference type="Gene3D" id="1.10.4030.10">
    <property type="entry name" value="Porin chaperone SurA, peptide-binding domain"/>
    <property type="match status" value="1"/>
</dbReference>
<dbReference type="PANTHER" id="PTHR47637:SF1">
    <property type="entry name" value="CHAPERONE SURA"/>
    <property type="match status" value="1"/>
</dbReference>